<organism evidence="1">
    <name type="scientific">marine sediment metagenome</name>
    <dbReference type="NCBI Taxonomy" id="412755"/>
    <lineage>
        <taxon>unclassified sequences</taxon>
        <taxon>metagenomes</taxon>
        <taxon>ecological metagenomes</taxon>
    </lineage>
</organism>
<sequence length="232" mass="26501">MSLDEDGRIKTPEECFVEAFRPSRVNGSIQKLAAEEPKRGGPWQESKAPSWYIQRLVEKYDRQWFEWEPETLWATIEKDFGTNLSELARNKINAAKLIYLTDAFWKDWNVFEKVAQAFSGHIPDFFTIEPPSPGEMAWAVGEASYMRPSIPFSEEVAVYAMAACKDAGLVLFPEELGFAQQQPLGSLAKDVRAAWNMIKDLEEIEVQESEIGVNLIRLQAIQVYVEEMADDR</sequence>
<reference evidence="1" key="1">
    <citation type="journal article" date="2015" name="Nature">
        <title>Complex archaea that bridge the gap between prokaryotes and eukaryotes.</title>
        <authorList>
            <person name="Spang A."/>
            <person name="Saw J.H."/>
            <person name="Jorgensen S.L."/>
            <person name="Zaremba-Niedzwiedzka K."/>
            <person name="Martijn J."/>
            <person name="Lind A.E."/>
            <person name="van Eijk R."/>
            <person name="Schleper C."/>
            <person name="Guy L."/>
            <person name="Ettema T.J."/>
        </authorList>
    </citation>
    <scope>NUCLEOTIDE SEQUENCE</scope>
</reference>
<comment type="caution">
    <text evidence="1">The sequence shown here is derived from an EMBL/GenBank/DDBJ whole genome shotgun (WGS) entry which is preliminary data.</text>
</comment>
<protein>
    <submittedName>
        <fullName evidence="1">Uncharacterized protein</fullName>
    </submittedName>
</protein>
<accession>A0A0F9Q1X4</accession>
<gene>
    <name evidence="1" type="ORF">LCGC14_0758850</name>
</gene>
<proteinExistence type="predicted"/>
<dbReference type="EMBL" id="LAZR01001863">
    <property type="protein sequence ID" value="KKN37905.1"/>
    <property type="molecule type" value="Genomic_DNA"/>
</dbReference>
<dbReference type="AlphaFoldDB" id="A0A0F9Q1X4"/>
<name>A0A0F9Q1X4_9ZZZZ</name>
<evidence type="ECO:0000313" key="1">
    <source>
        <dbReference type="EMBL" id="KKN37905.1"/>
    </source>
</evidence>